<gene>
    <name evidence="1" type="ORF">HH212_14220</name>
</gene>
<proteinExistence type="predicted"/>
<sequence>MIQHTDRRTESRVNQRGIEFDDCTVRHGLIVQRQAGTIGAVEYLKTSGVGAAVITRVLSGQSLRDEDRQMLALDDEALAV</sequence>
<protein>
    <submittedName>
        <fullName evidence="1">Uncharacterized protein</fullName>
    </submittedName>
</protein>
<organism evidence="1 2">
    <name type="scientific">Massilia forsythiae</name>
    <dbReference type="NCBI Taxonomy" id="2728020"/>
    <lineage>
        <taxon>Bacteria</taxon>
        <taxon>Pseudomonadati</taxon>
        <taxon>Pseudomonadota</taxon>
        <taxon>Betaproteobacteria</taxon>
        <taxon>Burkholderiales</taxon>
        <taxon>Oxalobacteraceae</taxon>
        <taxon>Telluria group</taxon>
        <taxon>Massilia</taxon>
    </lineage>
</organism>
<evidence type="ECO:0000313" key="1">
    <source>
        <dbReference type="EMBL" id="QJE01044.1"/>
    </source>
</evidence>
<dbReference type="KEGG" id="mfy:HH212_14220"/>
<dbReference type="RefSeq" id="WP_170203073.1">
    <property type="nucleotide sequence ID" value="NZ_CP051685.1"/>
</dbReference>
<accession>A0A7Z2ZT63</accession>
<reference evidence="1 2" key="1">
    <citation type="submission" date="2020-04" db="EMBL/GenBank/DDBJ databases">
        <title>Genome sequencing of novel species.</title>
        <authorList>
            <person name="Heo J."/>
            <person name="Kim S.-J."/>
            <person name="Kim J.-S."/>
            <person name="Hong S.-B."/>
            <person name="Kwon S.-W."/>
        </authorList>
    </citation>
    <scope>NUCLEOTIDE SEQUENCE [LARGE SCALE GENOMIC DNA]</scope>
    <source>
        <strain evidence="1 2">GN2-R2</strain>
    </source>
</reference>
<evidence type="ECO:0000313" key="2">
    <source>
        <dbReference type="Proteomes" id="UP000502415"/>
    </source>
</evidence>
<name>A0A7Z2ZT63_9BURK</name>
<keyword evidence="2" id="KW-1185">Reference proteome</keyword>
<dbReference type="AlphaFoldDB" id="A0A7Z2ZT63"/>
<dbReference type="Proteomes" id="UP000502415">
    <property type="component" value="Chromosome"/>
</dbReference>
<dbReference type="EMBL" id="CP051685">
    <property type="protein sequence ID" value="QJE01044.1"/>
    <property type="molecule type" value="Genomic_DNA"/>
</dbReference>